<sequence length="221" mass="25928">MNTAWNEFKYSIAEVKKIRTIYDHMIANVRLSQEDVSDLLRAQLVNAVSALDRFLHELVRIGIVESFLQQRPLTNKFKSFVLTSQTIIKILELERASTPPQSVEEDKTYWINKEVTENLKTLSFQHPNKIKDALSYIWKEEHKWQVIAKEMNLPGYTDNDKQRYLEQTLVLIAERRNQMVHEADVDPSTHIRRSVSVAEIDVIISFIELFAETIFKQIKRP</sequence>
<evidence type="ECO:0000313" key="3">
    <source>
        <dbReference type="Proteomes" id="UP000260814"/>
    </source>
</evidence>
<evidence type="ECO:0000259" key="1">
    <source>
        <dbReference type="Pfam" id="PF18735"/>
    </source>
</evidence>
<accession>A0A3E4ZG84</accession>
<reference evidence="2 3" key="1">
    <citation type="submission" date="2018-08" db="EMBL/GenBank/DDBJ databases">
        <title>A genome reference for cultivated species of the human gut microbiota.</title>
        <authorList>
            <person name="Zou Y."/>
            <person name="Xue W."/>
            <person name="Luo G."/>
        </authorList>
    </citation>
    <scope>NUCLEOTIDE SEQUENCE [LARGE SCALE GENOMIC DNA]</scope>
    <source>
        <strain evidence="2 3">OM06-2</strain>
    </source>
</reference>
<name>A0A3E4ZG84_9BACT</name>
<gene>
    <name evidence="2" type="ORF">DXB87_01810</name>
</gene>
<dbReference type="Proteomes" id="UP000260814">
    <property type="component" value="Unassembled WGS sequence"/>
</dbReference>
<dbReference type="Pfam" id="PF18735">
    <property type="entry name" value="HEPN_RiboL-PSP"/>
    <property type="match status" value="1"/>
</dbReference>
<dbReference type="RefSeq" id="WP_117700618.1">
    <property type="nucleotide sequence ID" value="NZ_QSTW01000001.1"/>
</dbReference>
<evidence type="ECO:0000313" key="2">
    <source>
        <dbReference type="EMBL" id="RGM93731.1"/>
    </source>
</evidence>
<comment type="caution">
    <text evidence="2">The sequence shown here is derived from an EMBL/GenBank/DDBJ whole genome shotgun (WGS) entry which is preliminary data.</text>
</comment>
<dbReference type="EMBL" id="QSTW01000001">
    <property type="protein sequence ID" value="RGM93731.1"/>
    <property type="molecule type" value="Genomic_DNA"/>
</dbReference>
<dbReference type="AlphaFoldDB" id="A0A3E4ZG84"/>
<proteinExistence type="predicted"/>
<dbReference type="InterPro" id="IPR041519">
    <property type="entry name" value="HEPN_RiboL-PSP"/>
</dbReference>
<protein>
    <recommendedName>
        <fullName evidence="1">RiboL-PSP-HEPN domain-containing protein</fullName>
    </recommendedName>
</protein>
<feature type="domain" description="RiboL-PSP-HEPN" evidence="1">
    <location>
        <begin position="14"/>
        <end position="219"/>
    </location>
</feature>
<organism evidence="2 3">
    <name type="scientific">Phocaeicola plebeius</name>
    <dbReference type="NCBI Taxonomy" id="310297"/>
    <lineage>
        <taxon>Bacteria</taxon>
        <taxon>Pseudomonadati</taxon>
        <taxon>Bacteroidota</taxon>
        <taxon>Bacteroidia</taxon>
        <taxon>Bacteroidales</taxon>
        <taxon>Bacteroidaceae</taxon>
        <taxon>Phocaeicola</taxon>
    </lineage>
</organism>